<name>A0ABP8DLX2_9ACTN</name>
<dbReference type="Proteomes" id="UP001500620">
    <property type="component" value="Unassembled WGS sequence"/>
</dbReference>
<organism evidence="1 2">
    <name type="scientific">Dactylosporangium darangshiense</name>
    <dbReference type="NCBI Taxonomy" id="579108"/>
    <lineage>
        <taxon>Bacteria</taxon>
        <taxon>Bacillati</taxon>
        <taxon>Actinomycetota</taxon>
        <taxon>Actinomycetes</taxon>
        <taxon>Micromonosporales</taxon>
        <taxon>Micromonosporaceae</taxon>
        <taxon>Dactylosporangium</taxon>
    </lineage>
</organism>
<accession>A0ABP8DLX2</accession>
<comment type="caution">
    <text evidence="1">The sequence shown here is derived from an EMBL/GenBank/DDBJ whole genome shotgun (WGS) entry which is preliminary data.</text>
</comment>
<dbReference type="RefSeq" id="WP_345136118.1">
    <property type="nucleotide sequence ID" value="NZ_BAABAT010000034.1"/>
</dbReference>
<sequence>MHRNTDDDNDEMRAWLRLECPVCRGWLGIPADVPRGPAAQRVARRIDAFTHRHRGCGGAL</sequence>
<reference evidence="2" key="1">
    <citation type="journal article" date="2019" name="Int. J. Syst. Evol. Microbiol.">
        <title>The Global Catalogue of Microorganisms (GCM) 10K type strain sequencing project: providing services to taxonomists for standard genome sequencing and annotation.</title>
        <authorList>
            <consortium name="The Broad Institute Genomics Platform"/>
            <consortium name="The Broad Institute Genome Sequencing Center for Infectious Disease"/>
            <person name="Wu L."/>
            <person name="Ma J."/>
        </authorList>
    </citation>
    <scope>NUCLEOTIDE SEQUENCE [LARGE SCALE GENOMIC DNA]</scope>
    <source>
        <strain evidence="2">JCM 17441</strain>
    </source>
</reference>
<gene>
    <name evidence="1" type="ORF">GCM10022255_082880</name>
</gene>
<evidence type="ECO:0000313" key="1">
    <source>
        <dbReference type="EMBL" id="GAA4259190.1"/>
    </source>
</evidence>
<proteinExistence type="predicted"/>
<evidence type="ECO:0000313" key="2">
    <source>
        <dbReference type="Proteomes" id="UP001500620"/>
    </source>
</evidence>
<protein>
    <submittedName>
        <fullName evidence="1">Uncharacterized protein</fullName>
    </submittedName>
</protein>
<keyword evidence="2" id="KW-1185">Reference proteome</keyword>
<dbReference type="EMBL" id="BAABAT010000034">
    <property type="protein sequence ID" value="GAA4259190.1"/>
    <property type="molecule type" value="Genomic_DNA"/>
</dbReference>